<protein>
    <submittedName>
        <fullName evidence="2">Uncharacterized protein</fullName>
    </submittedName>
</protein>
<sequence>MKTLIKIKIHAWMAIFFLLISHFILIRIVLEGFDGLGGDFKDMWEDRYYIFGNRSDWEILGI</sequence>
<accession>A0A0F9H6J6</accession>
<dbReference type="AlphaFoldDB" id="A0A0F9H6J6"/>
<comment type="caution">
    <text evidence="2">The sequence shown here is derived from an EMBL/GenBank/DDBJ whole genome shotgun (WGS) entry which is preliminary data.</text>
</comment>
<keyword evidence="1" id="KW-0472">Membrane</keyword>
<keyword evidence="1" id="KW-1133">Transmembrane helix</keyword>
<evidence type="ECO:0000256" key="1">
    <source>
        <dbReference type="SAM" id="Phobius"/>
    </source>
</evidence>
<gene>
    <name evidence="2" type="ORF">LCGC14_2100540</name>
</gene>
<reference evidence="2" key="1">
    <citation type="journal article" date="2015" name="Nature">
        <title>Complex archaea that bridge the gap between prokaryotes and eukaryotes.</title>
        <authorList>
            <person name="Spang A."/>
            <person name="Saw J.H."/>
            <person name="Jorgensen S.L."/>
            <person name="Zaremba-Niedzwiedzka K."/>
            <person name="Martijn J."/>
            <person name="Lind A.E."/>
            <person name="van Eijk R."/>
            <person name="Schleper C."/>
            <person name="Guy L."/>
            <person name="Ettema T.J."/>
        </authorList>
    </citation>
    <scope>NUCLEOTIDE SEQUENCE</scope>
</reference>
<proteinExistence type="predicted"/>
<feature type="transmembrane region" description="Helical" evidence="1">
    <location>
        <begin position="12"/>
        <end position="30"/>
    </location>
</feature>
<dbReference type="EMBL" id="LAZR01025764">
    <property type="protein sequence ID" value="KKL70872.1"/>
    <property type="molecule type" value="Genomic_DNA"/>
</dbReference>
<name>A0A0F9H6J6_9ZZZZ</name>
<organism evidence="2">
    <name type="scientific">marine sediment metagenome</name>
    <dbReference type="NCBI Taxonomy" id="412755"/>
    <lineage>
        <taxon>unclassified sequences</taxon>
        <taxon>metagenomes</taxon>
        <taxon>ecological metagenomes</taxon>
    </lineage>
</organism>
<evidence type="ECO:0000313" key="2">
    <source>
        <dbReference type="EMBL" id="KKL70872.1"/>
    </source>
</evidence>
<keyword evidence="1" id="KW-0812">Transmembrane</keyword>